<evidence type="ECO:0000313" key="1">
    <source>
        <dbReference type="EMBL" id="PRR77123.1"/>
    </source>
</evidence>
<comment type="caution">
    <text evidence="1">The sequence shown here is derived from an EMBL/GenBank/DDBJ whole genome shotgun (WGS) entry which is preliminary data.</text>
</comment>
<evidence type="ECO:0000313" key="2">
    <source>
        <dbReference type="Proteomes" id="UP000239430"/>
    </source>
</evidence>
<dbReference type="Proteomes" id="UP000239430">
    <property type="component" value="Unassembled WGS sequence"/>
</dbReference>
<dbReference type="EMBL" id="PVXL01000014">
    <property type="protein sequence ID" value="PRR77123.1"/>
    <property type="molecule type" value="Genomic_DNA"/>
</dbReference>
<sequence length="45" mass="5094">MLSTQDREEIAIKKFSLIAPVLNGQAQSHKEYFKNLAAKPVLMPH</sequence>
<name>A0A9X7J6B2_9FIRM</name>
<dbReference type="RefSeq" id="WP_208974815.1">
    <property type="nucleotide sequence ID" value="NZ_PVXL01000014.1"/>
</dbReference>
<reference evidence="1 2" key="1">
    <citation type="submission" date="2018-03" db="EMBL/GenBank/DDBJ databases">
        <title>Genome sequence of Moorella stamsii DSM 26217.</title>
        <authorList>
            <person name="Poehlein A."/>
            <person name="Daniel R."/>
        </authorList>
    </citation>
    <scope>NUCLEOTIDE SEQUENCE [LARGE SCALE GENOMIC DNA]</scope>
    <source>
        <strain evidence="2">DSM 26217</strain>
    </source>
</reference>
<gene>
    <name evidence="1" type="ORF">MOST_03360</name>
</gene>
<organism evidence="1 2">
    <name type="scientific">Neomoorella stamsii</name>
    <dbReference type="NCBI Taxonomy" id="1266720"/>
    <lineage>
        <taxon>Bacteria</taxon>
        <taxon>Bacillati</taxon>
        <taxon>Bacillota</taxon>
        <taxon>Clostridia</taxon>
        <taxon>Neomoorellales</taxon>
        <taxon>Neomoorellaceae</taxon>
        <taxon>Neomoorella</taxon>
    </lineage>
</organism>
<protein>
    <submittedName>
        <fullName evidence="1">Uncharacterized protein</fullName>
    </submittedName>
</protein>
<proteinExistence type="predicted"/>
<dbReference type="AlphaFoldDB" id="A0A9X7J6B2"/>
<accession>A0A9X7J6B2</accession>
<keyword evidence="2" id="KW-1185">Reference proteome</keyword>